<dbReference type="AlphaFoldDB" id="A0A835AV08"/>
<evidence type="ECO:0000256" key="1">
    <source>
        <dbReference type="SAM" id="MobiDB-lite"/>
    </source>
</evidence>
<dbReference type="GO" id="GO:0016567">
    <property type="term" value="P:protein ubiquitination"/>
    <property type="evidence" value="ECO:0007669"/>
    <property type="project" value="InterPro"/>
</dbReference>
<dbReference type="PANTHER" id="PTHR26379:SF457">
    <property type="entry name" value="BTB DOMAIN-CONTAINING PROTEIN"/>
    <property type="match status" value="1"/>
</dbReference>
<protein>
    <recommendedName>
        <fullName evidence="2">MATH domain-containing protein</fullName>
    </recommendedName>
</protein>
<name>A0A835AV08_9POAL</name>
<dbReference type="Proteomes" id="UP000636709">
    <property type="component" value="Unassembled WGS sequence"/>
</dbReference>
<dbReference type="PROSITE" id="PS50144">
    <property type="entry name" value="MATH"/>
    <property type="match status" value="1"/>
</dbReference>
<dbReference type="SUPFAM" id="SSF49599">
    <property type="entry name" value="TRAF domain-like"/>
    <property type="match status" value="1"/>
</dbReference>
<dbReference type="InterPro" id="IPR008974">
    <property type="entry name" value="TRAF-like"/>
</dbReference>
<dbReference type="InterPro" id="IPR045005">
    <property type="entry name" value="BPM1-6"/>
</dbReference>
<feature type="domain" description="MATH" evidence="2">
    <location>
        <begin position="27"/>
        <end position="119"/>
    </location>
</feature>
<comment type="caution">
    <text evidence="3">The sequence shown here is derived from an EMBL/GenBank/DDBJ whole genome shotgun (WGS) entry which is preliminary data.</text>
</comment>
<dbReference type="PANTHER" id="PTHR26379">
    <property type="entry name" value="BTB/POZ AND MATH DOMAIN-CONTAINING PROTEIN 1"/>
    <property type="match status" value="1"/>
</dbReference>
<dbReference type="Pfam" id="PF22486">
    <property type="entry name" value="MATH_2"/>
    <property type="match status" value="1"/>
</dbReference>
<dbReference type="Gene3D" id="2.60.210.10">
    <property type="entry name" value="Apoptosis, Tumor Necrosis Factor Receptor Associated Protein 2, Chain A"/>
    <property type="match status" value="1"/>
</dbReference>
<accession>A0A835AV08</accession>
<dbReference type="CDD" id="cd00121">
    <property type="entry name" value="MATH"/>
    <property type="match status" value="1"/>
</dbReference>
<sequence>MAGAQDSSVGAPPPSDSSPEFVAKEVSGSHVITIKGYSLTKKLPTRDMITAATFNAAGHRWSILYYPNDTTYDDSQFISLYLMKIDPNHGHDTMAQFSFSLLSVDGVPVPQHSNTSGAP</sequence>
<proteinExistence type="predicted"/>
<organism evidence="3 4">
    <name type="scientific">Digitaria exilis</name>
    <dbReference type="NCBI Taxonomy" id="1010633"/>
    <lineage>
        <taxon>Eukaryota</taxon>
        <taxon>Viridiplantae</taxon>
        <taxon>Streptophyta</taxon>
        <taxon>Embryophyta</taxon>
        <taxon>Tracheophyta</taxon>
        <taxon>Spermatophyta</taxon>
        <taxon>Magnoliopsida</taxon>
        <taxon>Liliopsida</taxon>
        <taxon>Poales</taxon>
        <taxon>Poaceae</taxon>
        <taxon>PACMAD clade</taxon>
        <taxon>Panicoideae</taxon>
        <taxon>Panicodae</taxon>
        <taxon>Paniceae</taxon>
        <taxon>Anthephorinae</taxon>
        <taxon>Digitaria</taxon>
    </lineage>
</organism>
<keyword evidence="4" id="KW-1185">Reference proteome</keyword>
<evidence type="ECO:0000259" key="2">
    <source>
        <dbReference type="PROSITE" id="PS50144"/>
    </source>
</evidence>
<gene>
    <name evidence="3" type="ORF">HU200_048950</name>
</gene>
<evidence type="ECO:0000313" key="3">
    <source>
        <dbReference type="EMBL" id="KAF8673386.1"/>
    </source>
</evidence>
<reference evidence="3" key="1">
    <citation type="submission" date="2020-07" db="EMBL/GenBank/DDBJ databases">
        <title>Genome sequence and genetic diversity analysis of an under-domesticated orphan crop, white fonio (Digitaria exilis).</title>
        <authorList>
            <person name="Bennetzen J.L."/>
            <person name="Chen S."/>
            <person name="Ma X."/>
            <person name="Wang X."/>
            <person name="Yssel A.E.J."/>
            <person name="Chaluvadi S.R."/>
            <person name="Johnson M."/>
            <person name="Gangashetty P."/>
            <person name="Hamidou F."/>
            <person name="Sanogo M.D."/>
            <person name="Zwaenepoel A."/>
            <person name="Wallace J."/>
            <person name="Van De Peer Y."/>
            <person name="Van Deynze A."/>
        </authorList>
    </citation>
    <scope>NUCLEOTIDE SEQUENCE</scope>
    <source>
        <tissue evidence="3">Leaves</tissue>
    </source>
</reference>
<dbReference type="OrthoDB" id="6359816at2759"/>
<evidence type="ECO:0000313" key="4">
    <source>
        <dbReference type="Proteomes" id="UP000636709"/>
    </source>
</evidence>
<dbReference type="InterPro" id="IPR002083">
    <property type="entry name" value="MATH/TRAF_dom"/>
</dbReference>
<dbReference type="EMBL" id="JACEFO010002208">
    <property type="protein sequence ID" value="KAF8673386.1"/>
    <property type="molecule type" value="Genomic_DNA"/>
</dbReference>
<feature type="region of interest" description="Disordered" evidence="1">
    <location>
        <begin position="1"/>
        <end position="22"/>
    </location>
</feature>